<comment type="catalytic activity">
    <reaction evidence="1">
        <text>3-dehydroquinate = 3-dehydroshikimate + H2O</text>
        <dbReference type="Rhea" id="RHEA:21096"/>
        <dbReference type="ChEBI" id="CHEBI:15377"/>
        <dbReference type="ChEBI" id="CHEBI:16630"/>
        <dbReference type="ChEBI" id="CHEBI:32364"/>
        <dbReference type="EC" id="4.2.1.10"/>
    </reaction>
</comment>
<evidence type="ECO:0000256" key="6">
    <source>
        <dbReference type="ARBA" id="ARBA00023239"/>
    </source>
</evidence>
<evidence type="ECO:0000313" key="7">
    <source>
        <dbReference type="EMBL" id="GAA3696398.1"/>
    </source>
</evidence>
<protein>
    <recommendedName>
        <fullName evidence="5">3-dehydroquinate dehydratase</fullName>
        <ecNumber evidence="5">4.2.1.10</ecNumber>
    </recommendedName>
</protein>
<comment type="subunit">
    <text evidence="4">Homododecamer.</text>
</comment>
<name>A0ABP7CXV7_9MICC</name>
<dbReference type="InterPro" id="IPR036441">
    <property type="entry name" value="DHquinase_II_sf"/>
</dbReference>
<comment type="caution">
    <text evidence="7">The sequence shown here is derived from an EMBL/GenBank/DDBJ whole genome shotgun (WGS) entry which is preliminary data.</text>
</comment>
<comment type="pathway">
    <text evidence="2">Metabolic intermediate biosynthesis; chorismate biosynthesis; chorismate from D-erythrose 4-phosphate and phosphoenolpyruvate: step 3/7.</text>
</comment>
<dbReference type="EC" id="4.2.1.10" evidence="5"/>
<dbReference type="Gene3D" id="3.40.50.9100">
    <property type="entry name" value="Dehydroquinase, class II"/>
    <property type="match status" value="1"/>
</dbReference>
<evidence type="ECO:0000256" key="2">
    <source>
        <dbReference type="ARBA" id="ARBA00004902"/>
    </source>
</evidence>
<accession>A0ABP7CXV7</accession>
<dbReference type="RefSeq" id="WP_345153107.1">
    <property type="nucleotide sequence ID" value="NZ_BAABEO010000024.1"/>
</dbReference>
<keyword evidence="8" id="KW-1185">Reference proteome</keyword>
<evidence type="ECO:0000313" key="8">
    <source>
        <dbReference type="Proteomes" id="UP001500752"/>
    </source>
</evidence>
<comment type="similarity">
    <text evidence="3">Belongs to the type-II 3-dehydroquinase family.</text>
</comment>
<dbReference type="InterPro" id="IPR001874">
    <property type="entry name" value="DHquinase_II"/>
</dbReference>
<dbReference type="Pfam" id="PF01220">
    <property type="entry name" value="DHquinase_II"/>
    <property type="match status" value="1"/>
</dbReference>
<dbReference type="EMBL" id="BAABEO010000024">
    <property type="protein sequence ID" value="GAA3696398.1"/>
    <property type="molecule type" value="Genomic_DNA"/>
</dbReference>
<reference evidence="8" key="1">
    <citation type="journal article" date="2019" name="Int. J. Syst. Evol. Microbiol.">
        <title>The Global Catalogue of Microorganisms (GCM) 10K type strain sequencing project: providing services to taxonomists for standard genome sequencing and annotation.</title>
        <authorList>
            <consortium name="The Broad Institute Genomics Platform"/>
            <consortium name="The Broad Institute Genome Sequencing Center for Infectious Disease"/>
            <person name="Wu L."/>
            <person name="Ma J."/>
        </authorList>
    </citation>
    <scope>NUCLEOTIDE SEQUENCE [LARGE SCALE GENOMIC DNA]</scope>
    <source>
        <strain evidence="8">JCM 30742</strain>
    </source>
</reference>
<gene>
    <name evidence="7" type="ORF">GCM10023081_36860</name>
</gene>
<evidence type="ECO:0000256" key="1">
    <source>
        <dbReference type="ARBA" id="ARBA00001864"/>
    </source>
</evidence>
<keyword evidence="6" id="KW-0456">Lyase</keyword>
<evidence type="ECO:0000256" key="5">
    <source>
        <dbReference type="ARBA" id="ARBA00012060"/>
    </source>
</evidence>
<evidence type="ECO:0000256" key="3">
    <source>
        <dbReference type="ARBA" id="ARBA00011037"/>
    </source>
</evidence>
<evidence type="ECO:0000256" key="4">
    <source>
        <dbReference type="ARBA" id="ARBA00011193"/>
    </source>
</evidence>
<proteinExistence type="inferred from homology"/>
<organism evidence="7 8">
    <name type="scientific">Arthrobacter ginkgonis</name>
    <dbReference type="NCBI Taxonomy" id="1630594"/>
    <lineage>
        <taxon>Bacteria</taxon>
        <taxon>Bacillati</taxon>
        <taxon>Actinomycetota</taxon>
        <taxon>Actinomycetes</taxon>
        <taxon>Micrococcales</taxon>
        <taxon>Micrococcaceae</taxon>
        <taxon>Arthrobacter</taxon>
    </lineage>
</organism>
<dbReference type="PANTHER" id="PTHR21272">
    <property type="entry name" value="CATABOLIC 3-DEHYDROQUINASE"/>
    <property type="match status" value="1"/>
</dbReference>
<dbReference type="PANTHER" id="PTHR21272:SF3">
    <property type="entry name" value="CATABOLIC 3-DEHYDROQUINASE"/>
    <property type="match status" value="1"/>
</dbReference>
<sequence>MTESLRQGTRRHRIVIIDGPNMTNLGARNKKVYGAINSIEDLQDFSTSFGDRIGVEVETFVSNYEGAILEYIHANAATADAFIINPAGLTEIGIPTKHALSETGKPVMEIHFANVDAPPTAPRGLPIGPWDSVFRGSVTGVAMGLRQYSYSSAILGLAMALDDETFLGADLAPAPATAS</sequence>
<dbReference type="Proteomes" id="UP001500752">
    <property type="component" value="Unassembled WGS sequence"/>
</dbReference>
<dbReference type="PIRSF" id="PIRSF001399">
    <property type="entry name" value="DHquinase_II"/>
    <property type="match status" value="1"/>
</dbReference>
<dbReference type="SUPFAM" id="SSF52304">
    <property type="entry name" value="Type II 3-dehydroquinate dehydratase"/>
    <property type="match status" value="1"/>
</dbReference>